<dbReference type="AlphaFoldDB" id="A0A3B0SBJ0"/>
<dbReference type="InterPro" id="IPR029058">
    <property type="entry name" value="AB_hydrolase_fold"/>
</dbReference>
<gene>
    <name evidence="2" type="ORF">MNBD_ALPHA01-591</name>
</gene>
<reference evidence="2" key="1">
    <citation type="submission" date="2018-06" db="EMBL/GenBank/DDBJ databases">
        <authorList>
            <person name="Zhirakovskaya E."/>
        </authorList>
    </citation>
    <scope>NUCLEOTIDE SEQUENCE</scope>
</reference>
<dbReference type="SUPFAM" id="SSF53474">
    <property type="entry name" value="alpha/beta-Hydrolases"/>
    <property type="match status" value="1"/>
</dbReference>
<organism evidence="2">
    <name type="scientific">hydrothermal vent metagenome</name>
    <dbReference type="NCBI Taxonomy" id="652676"/>
    <lineage>
        <taxon>unclassified sequences</taxon>
        <taxon>metagenomes</taxon>
        <taxon>ecological metagenomes</taxon>
    </lineage>
</organism>
<evidence type="ECO:0000259" key="1">
    <source>
        <dbReference type="Pfam" id="PF12146"/>
    </source>
</evidence>
<dbReference type="Pfam" id="PF12146">
    <property type="entry name" value="Hydrolase_4"/>
    <property type="match status" value="1"/>
</dbReference>
<feature type="domain" description="Serine aminopeptidase S33" evidence="1">
    <location>
        <begin position="36"/>
        <end position="299"/>
    </location>
</feature>
<dbReference type="InterPro" id="IPR051044">
    <property type="entry name" value="MAG_DAG_Lipase"/>
</dbReference>
<sequence length="315" mass="35912">MTWKNFPNLYRQGHISFLTMPDGINLRTASWPSEDDSRGIVVLVNGHREYMEKYSELISDFLKRGFAVYALDNRGQGLSDRLLPNRYKSHSENFDAFSNDLNEFISRIVMLDPRSGEIPIYLVGHSMGGHICLRYLHDFPGTIDKSVVMAPMIEFSLGGRLVSAAIKLTLRLASRIGFGKKFAFGQGYGFFSRERHLIRQKLLTHDDKRYAVEVDIIEAMPDLYAGGATFGWLRRALDSIDKIRADGFLEEISIPVMVVLAGADRIVDSATSHAYFSGHDNFSLVTIEGARHEIYREADQYRDQLWREIDNFLET</sequence>
<protein>
    <recommendedName>
        <fullName evidence="1">Serine aminopeptidase S33 domain-containing protein</fullName>
    </recommendedName>
</protein>
<dbReference type="PANTHER" id="PTHR11614">
    <property type="entry name" value="PHOSPHOLIPASE-RELATED"/>
    <property type="match status" value="1"/>
</dbReference>
<dbReference type="EMBL" id="UOEJ01000034">
    <property type="protein sequence ID" value="VAV92435.1"/>
    <property type="molecule type" value="Genomic_DNA"/>
</dbReference>
<dbReference type="Gene3D" id="3.40.50.1820">
    <property type="entry name" value="alpha/beta hydrolase"/>
    <property type="match status" value="1"/>
</dbReference>
<name>A0A3B0SBJ0_9ZZZZ</name>
<accession>A0A3B0SBJ0</accession>
<dbReference type="InterPro" id="IPR022742">
    <property type="entry name" value="Hydrolase_4"/>
</dbReference>
<evidence type="ECO:0000313" key="2">
    <source>
        <dbReference type="EMBL" id="VAV92435.1"/>
    </source>
</evidence>
<proteinExistence type="predicted"/>